<comment type="caution">
    <text evidence="1">The sequence shown here is derived from an EMBL/GenBank/DDBJ whole genome shotgun (WGS) entry which is preliminary data.</text>
</comment>
<accession>A0A068RUZ2</accession>
<reference evidence="1" key="1">
    <citation type="submission" date="2013-08" db="EMBL/GenBank/DDBJ databases">
        <title>Gene expansion shapes genome architecture in the human pathogen Lichtheimia corymbifera: an evolutionary genomics analysis in the ancient terrestrial Mucorales (Mucoromycotina).</title>
        <authorList>
            <person name="Schwartze V.U."/>
            <person name="Winter S."/>
            <person name="Shelest E."/>
            <person name="Marcet-Houben M."/>
            <person name="Horn F."/>
            <person name="Wehner S."/>
            <person name="Hoffmann K."/>
            <person name="Riege K."/>
            <person name="Sammeth M."/>
            <person name="Nowrousian M."/>
            <person name="Valiante V."/>
            <person name="Linde J."/>
            <person name="Jacobsen I.D."/>
            <person name="Marz M."/>
            <person name="Brakhage A.A."/>
            <person name="Gabaldon T."/>
            <person name="Bocker S."/>
            <person name="Voigt K."/>
        </authorList>
    </citation>
    <scope>NUCLEOTIDE SEQUENCE [LARGE SCALE GENOMIC DNA]</scope>
    <source>
        <strain evidence="1">FSU 9682</strain>
    </source>
</reference>
<dbReference type="AlphaFoldDB" id="A0A068RUZ2"/>
<dbReference type="Proteomes" id="UP000027586">
    <property type="component" value="Unassembled WGS sequence"/>
</dbReference>
<dbReference type="VEuPathDB" id="FungiDB:LCOR_04229.1"/>
<organism evidence="1 2">
    <name type="scientific">Lichtheimia corymbifera JMRC:FSU:9682</name>
    <dbReference type="NCBI Taxonomy" id="1263082"/>
    <lineage>
        <taxon>Eukaryota</taxon>
        <taxon>Fungi</taxon>
        <taxon>Fungi incertae sedis</taxon>
        <taxon>Mucoromycota</taxon>
        <taxon>Mucoromycotina</taxon>
        <taxon>Mucoromycetes</taxon>
        <taxon>Mucorales</taxon>
        <taxon>Lichtheimiaceae</taxon>
        <taxon>Lichtheimia</taxon>
    </lineage>
</organism>
<keyword evidence="2" id="KW-1185">Reference proteome</keyword>
<name>A0A068RUZ2_9FUNG</name>
<sequence length="365" mass="41687">MGYTKLAGIQWKEKEHQLLEEMNEGNPFLDINLSLIPFIAKLLKSPLSPEDLPVLKLSLSGIVNTMNRSHYDKVKPYITRSNHEDRLDELVTSFRTRGLHQDSHDLLDKINTKLSNSNVEETLMLIDELKRPFLEKSGRTHQGYRVLKIITVGIHGITYEIFRWTQIKLVDGEHTSDCTQSVRQYNEIVYGENATGTLLGRKVDLLIKSGPKDIELSSIEIKKPLTSPGLALEQQCKNLRTNGAILGHLQALNSAKDFDHIVAMDWIGMVGYMMYLLIDVEGVYYGKILGILRLRKAPKDFVEFKATSNLLFAYQHNILNIAIEAQSAMDIRQDLDRLCELIDTQDEVDSCPRHNIFFTPHRTKK</sequence>
<protein>
    <submittedName>
        <fullName evidence="1">Uncharacterized protein</fullName>
    </submittedName>
</protein>
<proteinExistence type="predicted"/>
<evidence type="ECO:0000313" key="2">
    <source>
        <dbReference type="Proteomes" id="UP000027586"/>
    </source>
</evidence>
<gene>
    <name evidence="1" type="ORF">LCOR_04229.1</name>
</gene>
<dbReference type="EMBL" id="CBTN010000014">
    <property type="protein sequence ID" value="CDH52791.1"/>
    <property type="molecule type" value="Genomic_DNA"/>
</dbReference>
<dbReference type="OrthoDB" id="2279050at2759"/>
<dbReference type="STRING" id="1263082.A0A068RUZ2"/>
<evidence type="ECO:0000313" key="1">
    <source>
        <dbReference type="EMBL" id="CDH52791.1"/>
    </source>
</evidence>